<accession>A0AA40EV32</accession>
<proteinExistence type="predicted"/>
<sequence length="355" mass="39836">MEIRLPPLSLFGTVLAGARLFTISAFSGAQLRALWLTRSGSVRRFLWTTADLGWDPLAVKMRVWRNIAGAGPRSSSTQYKPELLTANAAPTSFHSWHKQVILVAASRPARTARKVMQRLQRTVVKWNHSRLLSSKRGLWLFSCQESATWERLPTRNGIAPTGSHDLWGRAPHLHVHVDLEDITAGRADQGQPSHAVERPPLLDLAHKCQRGRTRPGFSEIWTQTSLHGARGKGPRLGNWHPGTRRRPEKTRRAAVRRARDVGNRDCERRAGGTSQGAILSGRLDLGGCTRRLGGGTTDKVKVSKRSSDQRWCKQEDGILGEITWIFRLNPRATDGRRGYWFQVRNDCADELMSET</sequence>
<name>A0AA40EV32_9PEZI</name>
<evidence type="ECO:0000313" key="2">
    <source>
        <dbReference type="EMBL" id="KAK0746030.1"/>
    </source>
</evidence>
<feature type="region of interest" description="Disordered" evidence="1">
    <location>
        <begin position="225"/>
        <end position="249"/>
    </location>
</feature>
<comment type="caution">
    <text evidence="2">The sequence shown here is derived from an EMBL/GenBank/DDBJ whole genome shotgun (WGS) entry which is preliminary data.</text>
</comment>
<protein>
    <submittedName>
        <fullName evidence="2">Uncharacterized protein</fullName>
    </submittedName>
</protein>
<dbReference type="AlphaFoldDB" id="A0AA40EV32"/>
<dbReference type="EMBL" id="JAUKUD010000004">
    <property type="protein sequence ID" value="KAK0746030.1"/>
    <property type="molecule type" value="Genomic_DNA"/>
</dbReference>
<dbReference type="Proteomes" id="UP001172155">
    <property type="component" value="Unassembled WGS sequence"/>
</dbReference>
<reference evidence="2" key="1">
    <citation type="submission" date="2023-06" db="EMBL/GenBank/DDBJ databases">
        <title>Genome-scale phylogeny and comparative genomics of the fungal order Sordariales.</title>
        <authorList>
            <consortium name="Lawrence Berkeley National Laboratory"/>
            <person name="Hensen N."/>
            <person name="Bonometti L."/>
            <person name="Westerberg I."/>
            <person name="Brannstrom I.O."/>
            <person name="Guillou S."/>
            <person name="Cros-Aarteil S."/>
            <person name="Calhoun S."/>
            <person name="Haridas S."/>
            <person name="Kuo A."/>
            <person name="Mondo S."/>
            <person name="Pangilinan J."/>
            <person name="Riley R."/>
            <person name="LaButti K."/>
            <person name="Andreopoulos B."/>
            <person name="Lipzen A."/>
            <person name="Chen C."/>
            <person name="Yanf M."/>
            <person name="Daum C."/>
            <person name="Ng V."/>
            <person name="Clum A."/>
            <person name="Steindorff A."/>
            <person name="Ohm R."/>
            <person name="Martin F."/>
            <person name="Silar P."/>
            <person name="Natvig D."/>
            <person name="Lalanne C."/>
            <person name="Gautier V."/>
            <person name="Ament-velasquez S.L."/>
            <person name="Kruys A."/>
            <person name="Hutchinson M.I."/>
            <person name="Powell A.J."/>
            <person name="Barry K."/>
            <person name="Miller A.N."/>
            <person name="Grigoriev I.V."/>
            <person name="Debuchy R."/>
            <person name="Gladieux P."/>
            <person name="Thoren M.H."/>
            <person name="Johannesson H."/>
        </authorList>
    </citation>
    <scope>NUCLEOTIDE SEQUENCE</scope>
    <source>
        <strain evidence="2">SMH3187-1</strain>
    </source>
</reference>
<keyword evidence="3" id="KW-1185">Reference proteome</keyword>
<organism evidence="2 3">
    <name type="scientific">Schizothecium vesticola</name>
    <dbReference type="NCBI Taxonomy" id="314040"/>
    <lineage>
        <taxon>Eukaryota</taxon>
        <taxon>Fungi</taxon>
        <taxon>Dikarya</taxon>
        <taxon>Ascomycota</taxon>
        <taxon>Pezizomycotina</taxon>
        <taxon>Sordariomycetes</taxon>
        <taxon>Sordariomycetidae</taxon>
        <taxon>Sordariales</taxon>
        <taxon>Schizotheciaceae</taxon>
        <taxon>Schizothecium</taxon>
    </lineage>
</organism>
<evidence type="ECO:0000313" key="3">
    <source>
        <dbReference type="Proteomes" id="UP001172155"/>
    </source>
</evidence>
<gene>
    <name evidence="2" type="ORF">B0T18DRAFT_390541</name>
</gene>
<evidence type="ECO:0000256" key="1">
    <source>
        <dbReference type="SAM" id="MobiDB-lite"/>
    </source>
</evidence>